<gene>
    <name evidence="2" type="ORF">GTP41_04680</name>
</gene>
<dbReference type="RefSeq" id="WP_161024418.1">
    <property type="nucleotide sequence ID" value="NZ_WWCJ01000003.1"/>
</dbReference>
<keyword evidence="1" id="KW-0732">Signal</keyword>
<comment type="caution">
    <text evidence="2">The sequence shown here is derived from an EMBL/GenBank/DDBJ whole genome shotgun (WGS) entry which is preliminary data.</text>
</comment>
<evidence type="ECO:0000313" key="2">
    <source>
        <dbReference type="EMBL" id="MYN01392.1"/>
    </source>
</evidence>
<proteinExistence type="predicted"/>
<dbReference type="Proteomes" id="UP000448575">
    <property type="component" value="Unassembled WGS sequence"/>
</dbReference>
<keyword evidence="3" id="KW-1185">Reference proteome</keyword>
<sequence>MKRLICLILWLFVAGYAAAGPLRYTLTGSADGTLGGVGFTGAGIQVTALGDADDVFEIDQGIWLLPLPHLSVVLAGQAPLFAREQVFFFVNQNNGTAGFLDQFNGDFLDFSAAGLAGFDGAHAFGPAPASLTLLVPVATTGGLLQLASFDNAQFSVVEAVVGLPLPGSAWLLLAGLAAWVSAAGLRQAHDPFGEEEQ</sequence>
<feature type="chain" id="PRO_5027069825" description="PEP-CTERM sorting domain-containing protein" evidence="1">
    <location>
        <begin position="20"/>
        <end position="197"/>
    </location>
</feature>
<protein>
    <recommendedName>
        <fullName evidence="4">PEP-CTERM sorting domain-containing protein</fullName>
    </recommendedName>
</protein>
<dbReference type="EMBL" id="WWCJ01000003">
    <property type="protein sequence ID" value="MYN01392.1"/>
    <property type="molecule type" value="Genomic_DNA"/>
</dbReference>
<dbReference type="AlphaFoldDB" id="A0A6N9HE02"/>
<evidence type="ECO:0008006" key="4">
    <source>
        <dbReference type="Google" id="ProtNLM"/>
    </source>
</evidence>
<organism evidence="2 3">
    <name type="scientific">Pseudoduganella guangdongensis</name>
    <dbReference type="NCBI Taxonomy" id="2692179"/>
    <lineage>
        <taxon>Bacteria</taxon>
        <taxon>Pseudomonadati</taxon>
        <taxon>Pseudomonadota</taxon>
        <taxon>Betaproteobacteria</taxon>
        <taxon>Burkholderiales</taxon>
        <taxon>Oxalobacteraceae</taxon>
        <taxon>Telluria group</taxon>
        <taxon>Pseudoduganella</taxon>
    </lineage>
</organism>
<evidence type="ECO:0000313" key="3">
    <source>
        <dbReference type="Proteomes" id="UP000448575"/>
    </source>
</evidence>
<accession>A0A6N9HE02</accession>
<evidence type="ECO:0000256" key="1">
    <source>
        <dbReference type="SAM" id="SignalP"/>
    </source>
</evidence>
<feature type="signal peptide" evidence="1">
    <location>
        <begin position="1"/>
        <end position="19"/>
    </location>
</feature>
<reference evidence="2 3" key="1">
    <citation type="submission" date="2019-12" db="EMBL/GenBank/DDBJ databases">
        <title>Novel species isolated from a subtropical stream in China.</title>
        <authorList>
            <person name="Lu H."/>
        </authorList>
    </citation>
    <scope>NUCLEOTIDE SEQUENCE [LARGE SCALE GENOMIC DNA]</scope>
    <source>
        <strain evidence="2 3">DS3</strain>
    </source>
</reference>
<name>A0A6N9HE02_9BURK</name>